<dbReference type="EMBL" id="GBXM01047684">
    <property type="protein sequence ID" value="JAH60893.1"/>
    <property type="molecule type" value="Transcribed_RNA"/>
</dbReference>
<organism evidence="1">
    <name type="scientific">Anguilla anguilla</name>
    <name type="common">European freshwater eel</name>
    <name type="synonym">Muraena anguilla</name>
    <dbReference type="NCBI Taxonomy" id="7936"/>
    <lineage>
        <taxon>Eukaryota</taxon>
        <taxon>Metazoa</taxon>
        <taxon>Chordata</taxon>
        <taxon>Craniata</taxon>
        <taxon>Vertebrata</taxon>
        <taxon>Euteleostomi</taxon>
        <taxon>Actinopterygii</taxon>
        <taxon>Neopterygii</taxon>
        <taxon>Teleostei</taxon>
        <taxon>Anguilliformes</taxon>
        <taxon>Anguillidae</taxon>
        <taxon>Anguilla</taxon>
    </lineage>
</organism>
<protein>
    <submittedName>
        <fullName evidence="1">Uncharacterized protein</fullName>
    </submittedName>
</protein>
<proteinExistence type="predicted"/>
<name>A0A0E9U7G9_ANGAN</name>
<evidence type="ECO:0000313" key="1">
    <source>
        <dbReference type="EMBL" id="JAH60893.1"/>
    </source>
</evidence>
<reference evidence="1" key="2">
    <citation type="journal article" date="2015" name="Fish Shellfish Immunol.">
        <title>Early steps in the European eel (Anguilla anguilla)-Vibrio vulnificus interaction in the gills: Role of the RtxA13 toxin.</title>
        <authorList>
            <person name="Callol A."/>
            <person name="Pajuelo D."/>
            <person name="Ebbesson L."/>
            <person name="Teles M."/>
            <person name="MacKenzie S."/>
            <person name="Amaro C."/>
        </authorList>
    </citation>
    <scope>NUCLEOTIDE SEQUENCE</scope>
</reference>
<accession>A0A0E9U7G9</accession>
<sequence>MTHRGLRSLFM</sequence>
<reference evidence="1" key="1">
    <citation type="submission" date="2014-11" db="EMBL/GenBank/DDBJ databases">
        <authorList>
            <person name="Amaro Gonzalez C."/>
        </authorList>
    </citation>
    <scope>NUCLEOTIDE SEQUENCE</scope>
</reference>